<keyword evidence="10" id="KW-1185">Reference proteome</keyword>
<feature type="transmembrane region" description="Helical" evidence="6">
    <location>
        <begin position="645"/>
        <end position="666"/>
    </location>
</feature>
<evidence type="ECO:0000256" key="1">
    <source>
        <dbReference type="ARBA" id="ARBA00004141"/>
    </source>
</evidence>
<dbReference type="InterPro" id="IPR017981">
    <property type="entry name" value="GPCR_2-like_7TM"/>
</dbReference>
<feature type="transmembrane region" description="Helical" evidence="6">
    <location>
        <begin position="475"/>
        <end position="494"/>
    </location>
</feature>
<accession>A0A7R9BVE7</accession>
<evidence type="ECO:0000313" key="9">
    <source>
        <dbReference type="EMBL" id="CAD7281173.1"/>
    </source>
</evidence>
<dbReference type="PANTHER" id="PTHR45902">
    <property type="entry name" value="LATROPHILIN RECEPTOR-LIKE PROTEIN A"/>
    <property type="match status" value="1"/>
</dbReference>
<dbReference type="Pfam" id="PF00002">
    <property type="entry name" value="7tm_2"/>
    <property type="match status" value="1"/>
</dbReference>
<dbReference type="Proteomes" id="UP000678499">
    <property type="component" value="Unassembled WGS sequence"/>
</dbReference>
<feature type="region of interest" description="Disordered" evidence="5">
    <location>
        <begin position="723"/>
        <end position="775"/>
    </location>
</feature>
<keyword evidence="3 6" id="KW-1133">Transmembrane helix</keyword>
<dbReference type="GO" id="GO:0004930">
    <property type="term" value="F:G protein-coupled receptor activity"/>
    <property type="evidence" value="ECO:0007669"/>
    <property type="project" value="InterPro"/>
</dbReference>
<organism evidence="9">
    <name type="scientific">Notodromas monacha</name>
    <dbReference type="NCBI Taxonomy" id="399045"/>
    <lineage>
        <taxon>Eukaryota</taxon>
        <taxon>Metazoa</taxon>
        <taxon>Ecdysozoa</taxon>
        <taxon>Arthropoda</taxon>
        <taxon>Crustacea</taxon>
        <taxon>Oligostraca</taxon>
        <taxon>Ostracoda</taxon>
        <taxon>Podocopa</taxon>
        <taxon>Podocopida</taxon>
        <taxon>Cypridocopina</taxon>
        <taxon>Cypridoidea</taxon>
        <taxon>Cyprididae</taxon>
        <taxon>Notodromas</taxon>
    </lineage>
</organism>
<protein>
    <recommendedName>
        <fullName evidence="8">G-protein coupled receptors family 2 profile 2 domain-containing protein</fullName>
    </recommendedName>
</protein>
<feature type="transmembrane region" description="Helical" evidence="6">
    <location>
        <begin position="678"/>
        <end position="702"/>
    </location>
</feature>
<feature type="transmembrane region" description="Helical" evidence="6">
    <location>
        <begin position="437"/>
        <end position="463"/>
    </location>
</feature>
<dbReference type="SUPFAM" id="SSF81321">
    <property type="entry name" value="Family A G protein-coupled receptor-like"/>
    <property type="match status" value="1"/>
</dbReference>
<feature type="chain" id="PRO_5036210387" description="G-protein coupled receptors family 2 profile 2 domain-containing protein" evidence="7">
    <location>
        <begin position="26"/>
        <end position="775"/>
    </location>
</feature>
<dbReference type="InterPro" id="IPR000832">
    <property type="entry name" value="GPCR_2_secretin-like"/>
</dbReference>
<dbReference type="Gene3D" id="1.20.1070.10">
    <property type="entry name" value="Rhodopsin 7-helix transmembrane proteins"/>
    <property type="match status" value="1"/>
</dbReference>
<dbReference type="AlphaFoldDB" id="A0A7R9BVE7"/>
<feature type="compositionally biased region" description="Low complexity" evidence="5">
    <location>
        <begin position="725"/>
        <end position="736"/>
    </location>
</feature>
<keyword evidence="7" id="KW-0732">Signal</keyword>
<evidence type="ECO:0000256" key="5">
    <source>
        <dbReference type="SAM" id="MobiDB-lite"/>
    </source>
</evidence>
<feature type="domain" description="G-protein coupled receptors family 2 profile 2" evidence="8">
    <location>
        <begin position="438"/>
        <end position="703"/>
    </location>
</feature>
<dbReference type="EMBL" id="OA884707">
    <property type="protein sequence ID" value="CAD7281173.1"/>
    <property type="molecule type" value="Genomic_DNA"/>
</dbReference>
<evidence type="ECO:0000256" key="6">
    <source>
        <dbReference type="SAM" id="Phobius"/>
    </source>
</evidence>
<evidence type="ECO:0000259" key="8">
    <source>
        <dbReference type="PROSITE" id="PS50261"/>
    </source>
</evidence>
<keyword evidence="2 6" id="KW-0812">Transmembrane</keyword>
<dbReference type="CDD" id="cd15039">
    <property type="entry name" value="7tmB3_Methuselah-like"/>
    <property type="match status" value="1"/>
</dbReference>
<dbReference type="OrthoDB" id="6134459at2759"/>
<feature type="transmembrane region" description="Helical" evidence="6">
    <location>
        <begin position="506"/>
        <end position="527"/>
    </location>
</feature>
<proteinExistence type="predicted"/>
<feature type="signal peptide" evidence="7">
    <location>
        <begin position="1"/>
        <end position="25"/>
    </location>
</feature>
<name>A0A7R9BVE7_9CRUS</name>
<evidence type="ECO:0000256" key="3">
    <source>
        <dbReference type="ARBA" id="ARBA00022989"/>
    </source>
</evidence>
<gene>
    <name evidence="9" type="ORF">NMOB1V02_LOCUS8824</name>
</gene>
<dbReference type="EMBL" id="CAJPEX010002670">
    <property type="protein sequence ID" value="CAG0921325.1"/>
    <property type="molecule type" value="Genomic_DNA"/>
</dbReference>
<feature type="compositionally biased region" description="Polar residues" evidence="5">
    <location>
        <begin position="747"/>
        <end position="763"/>
    </location>
</feature>
<feature type="transmembrane region" description="Helical" evidence="6">
    <location>
        <begin position="596"/>
        <end position="624"/>
    </location>
</feature>
<evidence type="ECO:0000256" key="4">
    <source>
        <dbReference type="ARBA" id="ARBA00023136"/>
    </source>
</evidence>
<dbReference type="GO" id="GO:0016020">
    <property type="term" value="C:membrane"/>
    <property type="evidence" value="ECO:0007669"/>
    <property type="project" value="UniProtKB-SubCell"/>
</dbReference>
<dbReference type="InterPro" id="IPR053231">
    <property type="entry name" value="GPCR_LN-TM7"/>
</dbReference>
<evidence type="ECO:0000256" key="2">
    <source>
        <dbReference type="ARBA" id="ARBA00022692"/>
    </source>
</evidence>
<evidence type="ECO:0000313" key="10">
    <source>
        <dbReference type="Proteomes" id="UP000678499"/>
    </source>
</evidence>
<dbReference type="PANTHER" id="PTHR45902:SF5">
    <property type="entry name" value="G-PROTEIN COUPLED RECEPTORS FAMILY 2 PROFILE 2 DOMAIN-CONTAINING PROTEIN"/>
    <property type="match status" value="1"/>
</dbReference>
<feature type="transmembrane region" description="Helical" evidence="6">
    <location>
        <begin position="548"/>
        <end position="569"/>
    </location>
</feature>
<reference evidence="9" key="1">
    <citation type="submission" date="2020-11" db="EMBL/GenBank/DDBJ databases">
        <authorList>
            <person name="Tran Van P."/>
        </authorList>
    </citation>
    <scope>NUCLEOTIDE SEQUENCE</scope>
</reference>
<dbReference type="GO" id="GO:0007166">
    <property type="term" value="P:cell surface receptor signaling pathway"/>
    <property type="evidence" value="ECO:0007669"/>
    <property type="project" value="InterPro"/>
</dbReference>
<sequence>MSRLTESACLVAFATTFAILFSTQASKVPTTSHLTITYDDIVATNKSCKEKDSCELRKTDRKMDLVDWKVRNCFCDAQCRDYGDCCVDSKFFDAVEQRRNRQAFSCVSLRQFGTIYMKDSCPEDFDDDEYVAKCRDDASPIEDPLATMPVTSKATTHTYKNYYCAACHNDVTSPIVWVPRLECPSIKSGVVEDLTPSVVSRQVDFDPVSKRWGVRTGEGEFHVCHIDPVIPEFIAPYVRSCRIHNGTCPEGTDADLAAKCDSYSAYVYNFERAFRNVHCAQCNNVTLSNHHCIMNDFSRGIFGEEFDVAAFSVLLDISLSSASHESASVGKVAICEPNQLYDPFFKRCRDLYRPKPSAKNGTDASGNATNNASTTTCPKFTLLDTDFDFVANDSIFVAMYNKTYSSGDYEIVKLGDGKRAVRICAVGLADADKFTPLMGYVSAICILVSILCLLCHLVATAFVPELRNLSGKNMAALSTALLLAYVFFLAGQFRTVKEHVCAGVGAGMYFSFLAAFCWMNCMAFDVWRSLRRATSELRLSSGSQFRKFAAYSAYAWGLPAVLVAVALVADSAPGVALALRPGFGVASCWFGHRTALLVYFAAPLAVVMAMNVVFFGLSAGMIYATSESSRKIRTGCNPTRIDFKLYTRLALIMGLTWVVGLVVGALDGQLEPHSLLFFALWYLFIALNALQGLFIFATFTCTKKVRNGFRDRWQALQRRRGPGKESFSWSFSNSGLSEGGKKRIIESQDSTDSQLSATMTSGSGAKLGMSPSGAE</sequence>
<evidence type="ECO:0000256" key="7">
    <source>
        <dbReference type="SAM" id="SignalP"/>
    </source>
</evidence>
<dbReference type="PROSITE" id="PS50261">
    <property type="entry name" value="G_PROTEIN_RECEP_F2_4"/>
    <property type="match status" value="1"/>
</dbReference>
<keyword evidence="4 6" id="KW-0472">Membrane</keyword>
<comment type="subcellular location">
    <subcellularLocation>
        <location evidence="1">Membrane</location>
        <topology evidence="1">Multi-pass membrane protein</topology>
    </subcellularLocation>
</comment>